<organism evidence="1 2">
    <name type="scientific">Romanomermis culicivorax</name>
    <name type="common">Nematode worm</name>
    <dbReference type="NCBI Taxonomy" id="13658"/>
    <lineage>
        <taxon>Eukaryota</taxon>
        <taxon>Metazoa</taxon>
        <taxon>Ecdysozoa</taxon>
        <taxon>Nematoda</taxon>
        <taxon>Enoplea</taxon>
        <taxon>Dorylaimia</taxon>
        <taxon>Mermithida</taxon>
        <taxon>Mermithoidea</taxon>
        <taxon>Mermithidae</taxon>
        <taxon>Romanomermis</taxon>
    </lineage>
</organism>
<dbReference type="WBParaSite" id="nRc.2.0.1.t30672-RA">
    <property type="protein sequence ID" value="nRc.2.0.1.t30672-RA"/>
    <property type="gene ID" value="nRc.2.0.1.g30672"/>
</dbReference>
<evidence type="ECO:0000313" key="1">
    <source>
        <dbReference type="Proteomes" id="UP000887565"/>
    </source>
</evidence>
<protein>
    <submittedName>
        <fullName evidence="2">Uncharacterized protein</fullName>
    </submittedName>
</protein>
<reference evidence="2" key="1">
    <citation type="submission" date="2022-11" db="UniProtKB">
        <authorList>
            <consortium name="WormBaseParasite"/>
        </authorList>
    </citation>
    <scope>IDENTIFICATION</scope>
</reference>
<accession>A0A915JYA0</accession>
<name>A0A915JYA0_ROMCU</name>
<dbReference type="AlphaFoldDB" id="A0A915JYA0"/>
<keyword evidence="1" id="KW-1185">Reference proteome</keyword>
<proteinExistence type="predicted"/>
<evidence type="ECO:0000313" key="2">
    <source>
        <dbReference type="WBParaSite" id="nRc.2.0.1.t30672-RA"/>
    </source>
</evidence>
<dbReference type="Proteomes" id="UP000887565">
    <property type="component" value="Unplaced"/>
</dbReference>
<sequence length="87" mass="9829">MEALGYGYMIRKQQTPSHKQEIIFRPTKRALFAGSDGEQFHPSRSLPPCFQKSRTYCCRDSASRVAEKRGLDLAHTSNMDMAESGAF</sequence>